<keyword evidence="2" id="KW-1185">Reference proteome</keyword>
<dbReference type="Proteomes" id="UP001055072">
    <property type="component" value="Unassembled WGS sequence"/>
</dbReference>
<proteinExistence type="predicted"/>
<evidence type="ECO:0000313" key="2">
    <source>
        <dbReference type="Proteomes" id="UP001055072"/>
    </source>
</evidence>
<protein>
    <submittedName>
        <fullName evidence="1">Rho GTPase activation protein</fullName>
    </submittedName>
</protein>
<comment type="caution">
    <text evidence="1">The sequence shown here is derived from an EMBL/GenBank/DDBJ whole genome shotgun (WGS) entry which is preliminary data.</text>
</comment>
<accession>A0ACB8UL87</accession>
<sequence>MEGYMTTHGGPFLEASVGNVLRRICSERVAIETDPNRNRKTGKNLEKNVELLTHWCQELWKSIYDARKLCPDEMREIFIHIKALVTKQYGVTADHHADLPRQCISAFLFLRFFVPSILNPHLFGFWPGLTEEPVQRTLTQIAKIMQSLANLNVTVTEPDSMRAVRDFLVSSSPKMQEYLDAVSSKSSGAIEGSRSLSSAQRHDRKRLIHVVRHRGRSAPTLNREAIPALPQMIDLPKHLAVITSIVVRHTRRTLPTRTGAPGDRIFDDFCQKCLEVEEQALIRVSQLASHGKARRKLSSTADLTFLREPPDSPISPRSMQHRERKSSLQGEGRKLRRKSYRPSSAPGDTSPHPPASPIEPSPPPSSVGHATMSRAQSHELPRRGTELLIDDNSTIFKASDPRPINPSLAHHPRSTSTDSRDDHLVTASSSAPIVHLTADLLAAESEEEASRRKKGLLRGFRRK</sequence>
<reference evidence="1" key="1">
    <citation type="journal article" date="2021" name="Environ. Microbiol.">
        <title>Gene family expansions and transcriptome signatures uncover fungal adaptations to wood decay.</title>
        <authorList>
            <person name="Hage H."/>
            <person name="Miyauchi S."/>
            <person name="Viragh M."/>
            <person name="Drula E."/>
            <person name="Min B."/>
            <person name="Chaduli D."/>
            <person name="Navarro D."/>
            <person name="Favel A."/>
            <person name="Norest M."/>
            <person name="Lesage-Meessen L."/>
            <person name="Balint B."/>
            <person name="Merenyi Z."/>
            <person name="de Eugenio L."/>
            <person name="Morin E."/>
            <person name="Martinez A.T."/>
            <person name="Baldrian P."/>
            <person name="Stursova M."/>
            <person name="Martinez M.J."/>
            <person name="Novotny C."/>
            <person name="Magnuson J.K."/>
            <person name="Spatafora J.W."/>
            <person name="Maurice S."/>
            <person name="Pangilinan J."/>
            <person name="Andreopoulos W."/>
            <person name="LaButti K."/>
            <person name="Hundley H."/>
            <person name="Na H."/>
            <person name="Kuo A."/>
            <person name="Barry K."/>
            <person name="Lipzen A."/>
            <person name="Henrissat B."/>
            <person name="Riley R."/>
            <person name="Ahrendt S."/>
            <person name="Nagy L.G."/>
            <person name="Grigoriev I.V."/>
            <person name="Martin F."/>
            <person name="Rosso M.N."/>
        </authorList>
    </citation>
    <scope>NUCLEOTIDE SEQUENCE</scope>
    <source>
        <strain evidence="1">CBS 384.51</strain>
    </source>
</reference>
<name>A0ACB8UL87_9APHY</name>
<gene>
    <name evidence="1" type="ORF">BDY19DRAFT_50577</name>
</gene>
<evidence type="ECO:0000313" key="1">
    <source>
        <dbReference type="EMBL" id="KAI0094892.1"/>
    </source>
</evidence>
<dbReference type="EMBL" id="MU274900">
    <property type="protein sequence ID" value="KAI0094892.1"/>
    <property type="molecule type" value="Genomic_DNA"/>
</dbReference>
<organism evidence="1 2">
    <name type="scientific">Irpex rosettiformis</name>
    <dbReference type="NCBI Taxonomy" id="378272"/>
    <lineage>
        <taxon>Eukaryota</taxon>
        <taxon>Fungi</taxon>
        <taxon>Dikarya</taxon>
        <taxon>Basidiomycota</taxon>
        <taxon>Agaricomycotina</taxon>
        <taxon>Agaricomycetes</taxon>
        <taxon>Polyporales</taxon>
        <taxon>Irpicaceae</taxon>
        <taxon>Irpex</taxon>
    </lineage>
</organism>